<dbReference type="EMBL" id="JAIWQS010000001">
    <property type="protein sequence ID" value="KAJ8774224.1"/>
    <property type="molecule type" value="Genomic_DNA"/>
</dbReference>
<gene>
    <name evidence="2" type="ORF">K2173_009655</name>
</gene>
<name>A0AAV8U809_9ROSI</name>
<dbReference type="InterPro" id="IPR036885">
    <property type="entry name" value="SWIB_MDM2_dom_sf"/>
</dbReference>
<evidence type="ECO:0000259" key="1">
    <source>
        <dbReference type="Pfam" id="PF02201"/>
    </source>
</evidence>
<protein>
    <recommendedName>
        <fullName evidence="1">DM2 domain-containing protein</fullName>
    </recommendedName>
</protein>
<evidence type="ECO:0000313" key="3">
    <source>
        <dbReference type="Proteomes" id="UP001159364"/>
    </source>
</evidence>
<dbReference type="InterPro" id="IPR003121">
    <property type="entry name" value="SWIB_MDM2_domain"/>
</dbReference>
<dbReference type="Gene3D" id="1.10.245.10">
    <property type="entry name" value="SWIB/MDM2 domain"/>
    <property type="match status" value="1"/>
</dbReference>
<comment type="caution">
    <text evidence="2">The sequence shown here is derived from an EMBL/GenBank/DDBJ whole genome shotgun (WGS) entry which is preliminary data.</text>
</comment>
<dbReference type="AlphaFoldDB" id="A0AAV8U809"/>
<dbReference type="Proteomes" id="UP001159364">
    <property type="component" value="Linkage Group LG01"/>
</dbReference>
<evidence type="ECO:0000313" key="2">
    <source>
        <dbReference type="EMBL" id="KAJ8774224.1"/>
    </source>
</evidence>
<organism evidence="2 3">
    <name type="scientific">Erythroxylum novogranatense</name>
    <dbReference type="NCBI Taxonomy" id="1862640"/>
    <lineage>
        <taxon>Eukaryota</taxon>
        <taxon>Viridiplantae</taxon>
        <taxon>Streptophyta</taxon>
        <taxon>Embryophyta</taxon>
        <taxon>Tracheophyta</taxon>
        <taxon>Spermatophyta</taxon>
        <taxon>Magnoliopsida</taxon>
        <taxon>eudicotyledons</taxon>
        <taxon>Gunneridae</taxon>
        <taxon>Pentapetalae</taxon>
        <taxon>rosids</taxon>
        <taxon>fabids</taxon>
        <taxon>Malpighiales</taxon>
        <taxon>Erythroxylaceae</taxon>
        <taxon>Erythroxylum</taxon>
    </lineage>
</organism>
<sequence>MAARIGTGKFGKRVLVKRPAYSPLGSVVNAQLKNRQIPSSSSNLGKFLGIPPPPRSDLTKLFAKFVKLNSRENPGAMKKNFLTEDKLRSLLAGKDKVGTPEIAKLLSQQFTKG</sequence>
<reference evidence="2 3" key="1">
    <citation type="submission" date="2021-09" db="EMBL/GenBank/DDBJ databases">
        <title>Genomic insights and catalytic innovation underlie evolution of tropane alkaloids biosynthesis.</title>
        <authorList>
            <person name="Wang Y.-J."/>
            <person name="Tian T."/>
            <person name="Huang J.-P."/>
            <person name="Huang S.-X."/>
        </authorList>
    </citation>
    <scope>NUCLEOTIDE SEQUENCE [LARGE SCALE GENOMIC DNA]</scope>
    <source>
        <strain evidence="2">KIB-2018</strain>
        <tissue evidence="2">Leaf</tissue>
    </source>
</reference>
<dbReference type="SUPFAM" id="SSF47592">
    <property type="entry name" value="SWIB/MDM2 domain"/>
    <property type="match status" value="1"/>
</dbReference>
<keyword evidence="3" id="KW-1185">Reference proteome</keyword>
<proteinExistence type="predicted"/>
<dbReference type="Pfam" id="PF02201">
    <property type="entry name" value="SWIB"/>
    <property type="match status" value="1"/>
</dbReference>
<accession>A0AAV8U809</accession>
<feature type="domain" description="DM2" evidence="1">
    <location>
        <begin position="41"/>
        <end position="109"/>
    </location>
</feature>